<feature type="compositionally biased region" description="Polar residues" evidence="1">
    <location>
        <begin position="146"/>
        <end position="159"/>
    </location>
</feature>
<keyword evidence="3" id="KW-1185">Reference proteome</keyword>
<dbReference type="EMBL" id="JACAZE010000008">
    <property type="protein sequence ID" value="KAF7308370.1"/>
    <property type="molecule type" value="Genomic_DNA"/>
</dbReference>
<feature type="region of interest" description="Disordered" evidence="1">
    <location>
        <begin position="146"/>
        <end position="171"/>
    </location>
</feature>
<feature type="compositionally biased region" description="Low complexity" evidence="1">
    <location>
        <begin position="386"/>
        <end position="397"/>
    </location>
</feature>
<dbReference type="Proteomes" id="UP000613580">
    <property type="component" value="Unassembled WGS sequence"/>
</dbReference>
<name>A0A8H6T054_MYCCL</name>
<sequence>MQPPSSAAAALGIASPPTTPTKKTHNNEKENFVQRDGPALNATPGKESATPDKIAATPTRLRVLRDSSINAAIPPQLGQTELPVSDDDCETKSTTNPNLASQNSKTPHTKHASTDSIFAFSVSTTTREDSALPVPQISEHYFVDFPNTSPQSQPQQHAPITNPPDPHRQPLDPAVALQAMTDAPSLMHLRRFPVEVVKADDWTALHTVHGAHGLHSLGIRHKHLVAANALVKLRANPSDPAFAIILQALVSPQIEQFLVVDVLGHCTLTPWAHPTATGLWNTYIGALSLFPESQHRRIYDYLAEHAWEAVLDAREQTVRPWLSNSAPSTEQSLRQIIDVGNVTATKSRARIRGWSQSCESDRRVFVSAPTALGTVEEPIDVDQMASPPSTTTTTTTNPTPPAVHKTIKLTDAWPALPLPLHSVYIPQSRMKRARQHQLEKQDEARCKLLLPPIGYLMRLANAEAGARLGVDSSREALRKL</sequence>
<dbReference type="AlphaFoldDB" id="A0A8H6T054"/>
<evidence type="ECO:0000313" key="2">
    <source>
        <dbReference type="EMBL" id="KAF7308370.1"/>
    </source>
</evidence>
<feature type="region of interest" description="Disordered" evidence="1">
    <location>
        <begin position="1"/>
        <end position="112"/>
    </location>
</feature>
<proteinExistence type="predicted"/>
<accession>A0A8H6T054</accession>
<evidence type="ECO:0000256" key="1">
    <source>
        <dbReference type="SAM" id="MobiDB-lite"/>
    </source>
</evidence>
<gene>
    <name evidence="2" type="ORF">HMN09_00685600</name>
</gene>
<feature type="compositionally biased region" description="Polar residues" evidence="1">
    <location>
        <begin position="92"/>
        <end position="106"/>
    </location>
</feature>
<comment type="caution">
    <text evidence="2">The sequence shown here is derived from an EMBL/GenBank/DDBJ whole genome shotgun (WGS) entry which is preliminary data.</text>
</comment>
<reference evidence="2" key="1">
    <citation type="submission" date="2020-05" db="EMBL/GenBank/DDBJ databases">
        <title>Mycena genomes resolve the evolution of fungal bioluminescence.</title>
        <authorList>
            <person name="Tsai I.J."/>
        </authorList>
    </citation>
    <scope>NUCLEOTIDE SEQUENCE</scope>
    <source>
        <strain evidence="2">110903Hualien_Pintung</strain>
    </source>
</reference>
<feature type="region of interest" description="Disordered" evidence="1">
    <location>
        <begin position="382"/>
        <end position="401"/>
    </location>
</feature>
<evidence type="ECO:0000313" key="3">
    <source>
        <dbReference type="Proteomes" id="UP000613580"/>
    </source>
</evidence>
<protein>
    <submittedName>
        <fullName evidence="2">GTPase activating rab protein</fullName>
    </submittedName>
</protein>
<organism evidence="2 3">
    <name type="scientific">Mycena chlorophos</name>
    <name type="common">Agaric fungus</name>
    <name type="synonym">Agaricus chlorophos</name>
    <dbReference type="NCBI Taxonomy" id="658473"/>
    <lineage>
        <taxon>Eukaryota</taxon>
        <taxon>Fungi</taxon>
        <taxon>Dikarya</taxon>
        <taxon>Basidiomycota</taxon>
        <taxon>Agaricomycotina</taxon>
        <taxon>Agaricomycetes</taxon>
        <taxon>Agaricomycetidae</taxon>
        <taxon>Agaricales</taxon>
        <taxon>Marasmiineae</taxon>
        <taxon>Mycenaceae</taxon>
        <taxon>Mycena</taxon>
    </lineage>
</organism>